<evidence type="ECO:0000313" key="1">
    <source>
        <dbReference type="EMBL" id="QDH89555.1"/>
    </source>
</evidence>
<gene>
    <name evidence="1" type="ORF">H4Rhizo451464_000002</name>
</gene>
<accession>A0A514D7I1</accession>
<organism evidence="1">
    <name type="scientific">Leviviridae sp</name>
    <dbReference type="NCBI Taxonomy" id="2027243"/>
    <lineage>
        <taxon>Viruses</taxon>
        <taxon>Riboviria</taxon>
        <taxon>Orthornavirae</taxon>
        <taxon>Lenarviricota</taxon>
        <taxon>Leviviricetes</taxon>
        <taxon>Norzivirales</taxon>
        <taxon>Fiersviridae</taxon>
    </lineage>
</organism>
<dbReference type="EMBL" id="MN034892">
    <property type="protein sequence ID" value="QDH89555.1"/>
    <property type="molecule type" value="Genomic_RNA"/>
</dbReference>
<proteinExistence type="predicted"/>
<reference evidence="1" key="1">
    <citation type="submission" date="2019-05" db="EMBL/GenBank/DDBJ databases">
        <title>Metatranscriptomic reconstruction reveals RNA viruses with the potential to shape carbon cycling in soil.</title>
        <authorList>
            <person name="Starr E.P."/>
            <person name="Nuccio E."/>
            <person name="Pett-Ridge J."/>
            <person name="Banfield J.F."/>
            <person name="Firestone M.K."/>
        </authorList>
    </citation>
    <scope>NUCLEOTIDE SEQUENCE</scope>
    <source>
        <strain evidence="1">H4_Rhizo_45_scaffold_1464</strain>
    </source>
</reference>
<name>A0A514D7I1_9VIRU</name>
<sequence length="122" mass="13124">MFSDPIVASVFGSPVNFNRVSDDGLTSVYQNSDKSLTLTISHQPVSKKTGPPVTGRMIRLDYKVIAPDPLGAVNKYVIGSVRVVFDDPDWGISDTQMLNLFTGVSNICAISGLLGGLLQDQH</sequence>
<protein>
    <submittedName>
        <fullName evidence="1">Uncharacterized protein</fullName>
    </submittedName>
</protein>